<proteinExistence type="predicted"/>
<keyword evidence="2" id="KW-1185">Reference proteome</keyword>
<accession>A0A1M7IHL4</accession>
<name>A0A1M7IHL4_9GAMM</name>
<dbReference type="AlphaFoldDB" id="A0A1M7IHL4"/>
<gene>
    <name evidence="1" type="ORF">SAMN05878437_2769</name>
</gene>
<dbReference type="EMBL" id="LT670847">
    <property type="protein sequence ID" value="SHM40159.1"/>
    <property type="molecule type" value="Genomic_DNA"/>
</dbReference>
<dbReference type="RefSeq" id="WP_079554516.1">
    <property type="nucleotide sequence ID" value="NZ_LT670847.1"/>
</dbReference>
<evidence type="ECO:0000313" key="1">
    <source>
        <dbReference type="EMBL" id="SHM40159.1"/>
    </source>
</evidence>
<organism evidence="1 2">
    <name type="scientific">Vreelandella subglaciescola</name>
    <dbReference type="NCBI Taxonomy" id="29571"/>
    <lineage>
        <taxon>Bacteria</taxon>
        <taxon>Pseudomonadati</taxon>
        <taxon>Pseudomonadota</taxon>
        <taxon>Gammaproteobacteria</taxon>
        <taxon>Oceanospirillales</taxon>
        <taxon>Halomonadaceae</taxon>
        <taxon>Vreelandella</taxon>
    </lineage>
</organism>
<sequence>MACRFQHRITLAPGVRLNRSQRGVSVAVPGPEAHPRAGETLDLELTIDEQGYVSYFYADGRPVGDADARAVRRHGEDAIHQQLQALCEWRNAELACLGELHHDTPVPAVAGYTPQPFTDPPPAAPAPRSPALWHWLWPPAKRRLEQANVRRRAAFDEGYRQWEWRKAKFDADEFSREQREAQGVWDDLEAMAQTLHERLAEIAWPRETVMDFDLGADERTIAVDIDLPDEDEMPDREWTMPAKRLKLTPKKISVTRQRKLYRDHVHGLAFRVLGAVFARLPAVQEARISGYRQVVDAATGDVRDQYLYSIKVTRERWERIHFDALDQVDPVAASEAFTLRRDMTKTGIFRDIEPFKLV</sequence>
<dbReference type="Proteomes" id="UP000190911">
    <property type="component" value="Chromosome I"/>
</dbReference>
<dbReference type="OrthoDB" id="983149at2"/>
<protein>
    <submittedName>
        <fullName evidence="1">Uncharacterized protein</fullName>
    </submittedName>
</protein>
<evidence type="ECO:0000313" key="2">
    <source>
        <dbReference type="Proteomes" id="UP000190911"/>
    </source>
</evidence>
<dbReference type="STRING" id="29571.SAMN05878437_2769"/>
<reference evidence="1 2" key="1">
    <citation type="submission" date="2016-11" db="EMBL/GenBank/DDBJ databases">
        <authorList>
            <person name="Jaros S."/>
            <person name="Januszkiewicz K."/>
            <person name="Wedrychowicz H."/>
        </authorList>
    </citation>
    <scope>NUCLEOTIDE SEQUENCE [LARGE SCALE GENOMIC DNA]</scope>
    <source>
        <strain evidence="1 2">ACAM 12</strain>
    </source>
</reference>
<dbReference type="InParanoid" id="A0A1M7IHL4"/>